<feature type="transmembrane region" description="Helical" evidence="7">
    <location>
        <begin position="266"/>
        <end position="287"/>
    </location>
</feature>
<reference evidence="8" key="1">
    <citation type="submission" date="2006-10" db="EMBL/GenBank/DDBJ databases">
        <authorList>
            <person name="Amadeo P."/>
            <person name="Zhao Q."/>
            <person name="Wortman J."/>
            <person name="Fraser-Liggett C."/>
            <person name="Carlton J."/>
        </authorList>
    </citation>
    <scope>NUCLEOTIDE SEQUENCE</scope>
    <source>
        <strain evidence="8">G3</strain>
    </source>
</reference>
<dbReference type="OMA" id="YNVTDER"/>
<proteinExistence type="inferred from homology"/>
<dbReference type="PANTHER" id="PTHR10926">
    <property type="entry name" value="CELL CYCLE CONTROL PROTEIN 50"/>
    <property type="match status" value="1"/>
</dbReference>
<dbReference type="Proteomes" id="UP000001542">
    <property type="component" value="Unassembled WGS sequence"/>
</dbReference>
<comment type="similarity">
    <text evidence="2 6">Belongs to the CDC50/LEM3 family.</text>
</comment>
<dbReference type="eggNOG" id="KOG2952">
    <property type="taxonomic scope" value="Eukaryota"/>
</dbReference>
<dbReference type="OrthoDB" id="340608at2759"/>
<keyword evidence="9" id="KW-1185">Reference proteome</keyword>
<feature type="transmembrane region" description="Helical" evidence="7">
    <location>
        <begin position="29"/>
        <end position="51"/>
    </location>
</feature>
<dbReference type="GO" id="GO:0005886">
    <property type="term" value="C:plasma membrane"/>
    <property type="evidence" value="ECO:0000318"/>
    <property type="project" value="GO_Central"/>
</dbReference>
<dbReference type="EMBL" id="DS113180">
    <property type="protein sequence ID" value="EAY23013.1"/>
    <property type="molecule type" value="Genomic_DNA"/>
</dbReference>
<evidence type="ECO:0000256" key="1">
    <source>
        <dbReference type="ARBA" id="ARBA00004141"/>
    </source>
</evidence>
<evidence type="ECO:0000256" key="3">
    <source>
        <dbReference type="ARBA" id="ARBA00022692"/>
    </source>
</evidence>
<name>A2D8Y7_TRIV3</name>
<dbReference type="PIRSF" id="PIRSF015840">
    <property type="entry name" value="DUF284_TM_euk"/>
    <property type="match status" value="1"/>
</dbReference>
<keyword evidence="3 7" id="KW-0812">Transmembrane</keyword>
<dbReference type="PANTHER" id="PTHR10926:SF0">
    <property type="entry name" value="CDC50, ISOFORM A"/>
    <property type="match status" value="1"/>
</dbReference>
<protein>
    <recommendedName>
        <fullName evidence="10">Cell cycle control protein 50A</fullName>
    </recommendedName>
</protein>
<evidence type="ECO:0000256" key="7">
    <source>
        <dbReference type="SAM" id="Phobius"/>
    </source>
</evidence>
<evidence type="ECO:0000256" key="2">
    <source>
        <dbReference type="ARBA" id="ARBA00009457"/>
    </source>
</evidence>
<dbReference type="SMR" id="A2D8Y7"/>
<dbReference type="STRING" id="5722.A2D8Y7"/>
<evidence type="ECO:0000256" key="6">
    <source>
        <dbReference type="PIRNR" id="PIRNR015840"/>
    </source>
</evidence>
<dbReference type="GO" id="GO:0005794">
    <property type="term" value="C:Golgi apparatus"/>
    <property type="evidence" value="ECO:0000318"/>
    <property type="project" value="GO_Central"/>
</dbReference>
<evidence type="ECO:0000313" key="9">
    <source>
        <dbReference type="Proteomes" id="UP000001542"/>
    </source>
</evidence>
<organism evidence="8 9">
    <name type="scientific">Trichomonas vaginalis (strain ATCC PRA-98 / G3)</name>
    <dbReference type="NCBI Taxonomy" id="412133"/>
    <lineage>
        <taxon>Eukaryota</taxon>
        <taxon>Metamonada</taxon>
        <taxon>Parabasalia</taxon>
        <taxon>Trichomonadida</taxon>
        <taxon>Trichomonadidae</taxon>
        <taxon>Trichomonas</taxon>
    </lineage>
</organism>
<evidence type="ECO:0000256" key="4">
    <source>
        <dbReference type="ARBA" id="ARBA00022989"/>
    </source>
</evidence>
<comment type="subcellular location">
    <subcellularLocation>
        <location evidence="1">Membrane</location>
        <topology evidence="1">Multi-pass membrane protein</topology>
    </subcellularLocation>
</comment>
<dbReference type="KEGG" id="tva:5468572"/>
<gene>
    <name evidence="8" type="ORF">TVAG_182490</name>
</gene>
<dbReference type="Pfam" id="PF03381">
    <property type="entry name" value="CDC50"/>
    <property type="match status" value="1"/>
</dbReference>
<sequence>MEDPLIGENQHAFLEQKLPMKRLVLSPNLYIVVFTPIGLICLVIGAVLLFAKDSAIEVKKDYSNICEIGNVCEFILNIPQRMSYPIAVMFELTNFYQNHWKSVRSRSDDQLMGKYVRFDDMKSCYPYRSNGDDPSPNNWILPCGLHAISFFNDTFDVKEFKTLELSDVQQTGIKVKSLNSLYKGHKWLEDTPSWPNSNTLNRFSMWMDTAAFPNFRRLYGIAQGKGYVEPGNVTISVMNNYNVSSFNGKKSIILTTKGDFPPSSKYLGIVYIVSGTIMEIASLITIFTKPIFTSA</sequence>
<dbReference type="GO" id="GO:0005783">
    <property type="term" value="C:endoplasmic reticulum"/>
    <property type="evidence" value="ECO:0000318"/>
    <property type="project" value="GO_Central"/>
</dbReference>
<evidence type="ECO:0000313" key="8">
    <source>
        <dbReference type="EMBL" id="EAY23013.1"/>
    </source>
</evidence>
<dbReference type="InParanoid" id="A2D8Y7"/>
<dbReference type="VEuPathDB" id="TrichDB:TVAG_182490"/>
<keyword evidence="5 6" id="KW-0472">Membrane</keyword>
<evidence type="ECO:0000256" key="5">
    <source>
        <dbReference type="ARBA" id="ARBA00023136"/>
    </source>
</evidence>
<keyword evidence="4 7" id="KW-1133">Transmembrane helix</keyword>
<accession>A2D8Y7</accession>
<dbReference type="VEuPathDB" id="TrichDB:TVAGG3_0528800"/>
<dbReference type="AlphaFoldDB" id="A2D8Y7"/>
<dbReference type="RefSeq" id="XP_001583999.1">
    <property type="nucleotide sequence ID" value="XM_001583949.1"/>
</dbReference>
<dbReference type="InterPro" id="IPR005045">
    <property type="entry name" value="CDC50/LEM3_fam"/>
</dbReference>
<evidence type="ECO:0008006" key="10">
    <source>
        <dbReference type="Google" id="ProtNLM"/>
    </source>
</evidence>
<reference evidence="8" key="2">
    <citation type="journal article" date="2007" name="Science">
        <title>Draft genome sequence of the sexually transmitted pathogen Trichomonas vaginalis.</title>
        <authorList>
            <person name="Carlton J.M."/>
            <person name="Hirt R.P."/>
            <person name="Silva J.C."/>
            <person name="Delcher A.L."/>
            <person name="Schatz M."/>
            <person name="Zhao Q."/>
            <person name="Wortman J.R."/>
            <person name="Bidwell S.L."/>
            <person name="Alsmark U.C.M."/>
            <person name="Besteiro S."/>
            <person name="Sicheritz-Ponten T."/>
            <person name="Noel C.J."/>
            <person name="Dacks J.B."/>
            <person name="Foster P.G."/>
            <person name="Simillion C."/>
            <person name="Van de Peer Y."/>
            <person name="Miranda-Saavedra D."/>
            <person name="Barton G.J."/>
            <person name="Westrop G.D."/>
            <person name="Mueller S."/>
            <person name="Dessi D."/>
            <person name="Fiori P.L."/>
            <person name="Ren Q."/>
            <person name="Paulsen I."/>
            <person name="Zhang H."/>
            <person name="Bastida-Corcuera F.D."/>
            <person name="Simoes-Barbosa A."/>
            <person name="Brown M.T."/>
            <person name="Hayes R.D."/>
            <person name="Mukherjee M."/>
            <person name="Okumura C.Y."/>
            <person name="Schneider R."/>
            <person name="Smith A.J."/>
            <person name="Vanacova S."/>
            <person name="Villalvazo M."/>
            <person name="Haas B.J."/>
            <person name="Pertea M."/>
            <person name="Feldblyum T.V."/>
            <person name="Utterback T.R."/>
            <person name="Shu C.L."/>
            <person name="Osoegawa K."/>
            <person name="de Jong P.J."/>
            <person name="Hrdy I."/>
            <person name="Horvathova L."/>
            <person name="Zubacova Z."/>
            <person name="Dolezal P."/>
            <person name="Malik S.B."/>
            <person name="Logsdon J.M. Jr."/>
            <person name="Henze K."/>
            <person name="Gupta A."/>
            <person name="Wang C.C."/>
            <person name="Dunne R.L."/>
            <person name="Upcroft J.A."/>
            <person name="Upcroft P."/>
            <person name="White O."/>
            <person name="Salzberg S.L."/>
            <person name="Tang P."/>
            <person name="Chiu C.-H."/>
            <person name="Lee Y.-S."/>
            <person name="Embley T.M."/>
            <person name="Coombs G.H."/>
            <person name="Mottram J.C."/>
            <person name="Tachezy J."/>
            <person name="Fraser-Liggett C.M."/>
            <person name="Johnson P.J."/>
        </authorList>
    </citation>
    <scope>NUCLEOTIDE SEQUENCE [LARGE SCALE GENOMIC DNA]</scope>
    <source>
        <strain evidence="8">G3</strain>
    </source>
</reference>